<name>N9WLH8_CLOIN</name>
<dbReference type="AlphaFoldDB" id="N9WLH8"/>
<proteinExistence type="predicted"/>
<keyword evidence="2" id="KW-1185">Reference proteome</keyword>
<comment type="caution">
    <text evidence="1">The sequence shown here is derived from an EMBL/GenBank/DDBJ whole genome shotgun (WGS) entry which is preliminary data.</text>
</comment>
<gene>
    <name evidence="1" type="ORF">HMPREF1094_04114</name>
</gene>
<protein>
    <recommendedName>
        <fullName evidence="3">NADP-dependent oxidoreductase domain-containing protein</fullName>
    </recommendedName>
</protein>
<dbReference type="Gene3D" id="3.20.20.100">
    <property type="entry name" value="NADP-dependent oxidoreductase domain"/>
    <property type="match status" value="1"/>
</dbReference>
<reference evidence="1 2" key="1">
    <citation type="submission" date="2013-01" db="EMBL/GenBank/DDBJ databases">
        <title>The Genome Sequence of Clostridium innocuum 2959.</title>
        <authorList>
            <consortium name="The Broad Institute Genome Sequencing Platform"/>
            <person name="Earl A."/>
            <person name="Ward D."/>
            <person name="Feldgarden M."/>
            <person name="Gevers D."/>
            <person name="Courvalin P."/>
            <person name="Lambert T."/>
            <person name="Walker B."/>
            <person name="Young S.K."/>
            <person name="Zeng Q."/>
            <person name="Gargeya S."/>
            <person name="Fitzgerald M."/>
            <person name="Haas B."/>
            <person name="Abouelleil A."/>
            <person name="Alvarado L."/>
            <person name="Arachchi H.M."/>
            <person name="Berlin A.M."/>
            <person name="Chapman S.B."/>
            <person name="Dewar J."/>
            <person name="Goldberg J."/>
            <person name="Griggs A."/>
            <person name="Gujja S."/>
            <person name="Hansen M."/>
            <person name="Howarth C."/>
            <person name="Imamovic A."/>
            <person name="Larimer J."/>
            <person name="McCowan C."/>
            <person name="Murphy C."/>
            <person name="Neiman D."/>
            <person name="Pearson M."/>
            <person name="Priest M."/>
            <person name="Roberts A."/>
            <person name="Saif S."/>
            <person name="Shea T."/>
            <person name="Sisk P."/>
            <person name="Sykes S."/>
            <person name="Wortman J."/>
            <person name="Nusbaum C."/>
            <person name="Birren B."/>
        </authorList>
    </citation>
    <scope>NUCLEOTIDE SEQUENCE [LARGE SCALE GENOMIC DNA]</scope>
    <source>
        <strain evidence="1 2">2959</strain>
    </source>
</reference>
<accession>N9WLH8</accession>
<sequence>MRKFIIGLGSFPYKKELENVLPRASTLGFDFVDTSDDYFNEDYVGDYVRDNNFKVFTKFSFVDQFKNFEQHFNDSKIKIEKNGTELYCYLLHWPYPFL</sequence>
<dbReference type="InterPro" id="IPR036812">
    <property type="entry name" value="NAD(P)_OxRdtase_dom_sf"/>
</dbReference>
<dbReference type="SUPFAM" id="SSF51430">
    <property type="entry name" value="NAD(P)-linked oxidoreductase"/>
    <property type="match status" value="1"/>
</dbReference>
<dbReference type="RefSeq" id="WP_002610282.1">
    <property type="nucleotide sequence ID" value="NZ_KB850945.1"/>
</dbReference>
<organism evidence="1 2">
    <name type="scientific">[Clostridium] innocuum 2959</name>
    <dbReference type="NCBI Taxonomy" id="999413"/>
    <lineage>
        <taxon>Bacteria</taxon>
        <taxon>Bacillati</taxon>
        <taxon>Bacillota</taxon>
        <taxon>Clostridia</taxon>
        <taxon>Eubacteriales</taxon>
        <taxon>Clostridiaceae</taxon>
        <taxon>Clostridium</taxon>
    </lineage>
</organism>
<evidence type="ECO:0000313" key="2">
    <source>
        <dbReference type="Proteomes" id="UP000013051"/>
    </source>
</evidence>
<evidence type="ECO:0000313" key="1">
    <source>
        <dbReference type="EMBL" id="ENY84321.1"/>
    </source>
</evidence>
<dbReference type="Proteomes" id="UP000013051">
    <property type="component" value="Unassembled WGS sequence"/>
</dbReference>
<dbReference type="EMBL" id="AGYV01000009">
    <property type="protein sequence ID" value="ENY84321.1"/>
    <property type="molecule type" value="Genomic_DNA"/>
</dbReference>
<dbReference type="HOGENOM" id="CLU_2328784_0_0_9"/>
<evidence type="ECO:0008006" key="3">
    <source>
        <dbReference type="Google" id="ProtNLM"/>
    </source>
</evidence>